<dbReference type="InterPro" id="IPR016187">
    <property type="entry name" value="CTDL_fold"/>
</dbReference>
<dbReference type="SUPFAM" id="SSF56436">
    <property type="entry name" value="C-type lectin-like"/>
    <property type="match status" value="1"/>
</dbReference>
<keyword evidence="1" id="KW-0472">Membrane</keyword>
<dbReference type="AlphaFoldDB" id="A0AAV7JEF0"/>
<feature type="domain" description="Tyrosine-protein phosphatase" evidence="4">
    <location>
        <begin position="423"/>
        <end position="678"/>
    </location>
</feature>
<feature type="domain" description="Ig-like" evidence="6">
    <location>
        <begin position="154"/>
        <end position="249"/>
    </location>
</feature>
<dbReference type="CDD" id="cd00037">
    <property type="entry name" value="CLECT"/>
    <property type="match status" value="1"/>
</dbReference>
<dbReference type="InterPro" id="IPR000242">
    <property type="entry name" value="PTP_cat"/>
</dbReference>
<dbReference type="InterPro" id="IPR050348">
    <property type="entry name" value="Protein-Tyr_Phosphatase"/>
</dbReference>
<accession>A0AAV7JEF0</accession>
<evidence type="ECO:0000259" key="4">
    <source>
        <dbReference type="PROSITE" id="PS50055"/>
    </source>
</evidence>
<dbReference type="PANTHER" id="PTHR19134">
    <property type="entry name" value="RECEPTOR-TYPE TYROSINE-PROTEIN PHOSPHATASE"/>
    <property type="match status" value="1"/>
</dbReference>
<feature type="chain" id="PRO_5043596978" evidence="2">
    <location>
        <begin position="23"/>
        <end position="685"/>
    </location>
</feature>
<feature type="domain" description="Tyrosine specific protein phosphatases" evidence="5">
    <location>
        <begin position="594"/>
        <end position="669"/>
    </location>
</feature>
<dbReference type="InterPro" id="IPR007110">
    <property type="entry name" value="Ig-like_dom"/>
</dbReference>
<dbReference type="PROSITE" id="PS50055">
    <property type="entry name" value="TYR_PHOSPHATASE_PTP"/>
    <property type="match status" value="1"/>
</dbReference>
<evidence type="ECO:0000256" key="2">
    <source>
        <dbReference type="SAM" id="SignalP"/>
    </source>
</evidence>
<feature type="domain" description="C-type lectin" evidence="3">
    <location>
        <begin position="35"/>
        <end position="142"/>
    </location>
</feature>
<dbReference type="SUPFAM" id="SSF52799">
    <property type="entry name" value="(Phosphotyrosine protein) phosphatases II"/>
    <property type="match status" value="1"/>
</dbReference>
<dbReference type="PRINTS" id="PR00700">
    <property type="entry name" value="PRTYPHPHTASE"/>
</dbReference>
<keyword evidence="1" id="KW-0812">Transmembrane</keyword>
<dbReference type="InterPro" id="IPR001304">
    <property type="entry name" value="C-type_lectin-like"/>
</dbReference>
<reference evidence="7 8" key="1">
    <citation type="journal article" date="2023" name="BMC Biol.">
        <title>The compact genome of the sponge Oopsacas minuta (Hexactinellida) is lacking key metazoan core genes.</title>
        <authorList>
            <person name="Santini S."/>
            <person name="Schenkelaars Q."/>
            <person name="Jourda C."/>
            <person name="Duchesne M."/>
            <person name="Belahbib H."/>
            <person name="Rocher C."/>
            <person name="Selva M."/>
            <person name="Riesgo A."/>
            <person name="Vervoort M."/>
            <person name="Leys S.P."/>
            <person name="Kodjabachian L."/>
            <person name="Le Bivic A."/>
            <person name="Borchiellini C."/>
            <person name="Claverie J.M."/>
            <person name="Renard E."/>
        </authorList>
    </citation>
    <scope>NUCLEOTIDE SEQUENCE [LARGE SCALE GENOMIC DNA]</scope>
    <source>
        <strain evidence="7">SPO-2</strain>
    </source>
</reference>
<gene>
    <name evidence="7" type="ORF">LOD99_8878</name>
</gene>
<evidence type="ECO:0000259" key="3">
    <source>
        <dbReference type="PROSITE" id="PS50041"/>
    </source>
</evidence>
<dbReference type="PROSITE" id="PS50056">
    <property type="entry name" value="TYR_PHOSPHATASE_2"/>
    <property type="match status" value="1"/>
</dbReference>
<name>A0AAV7JEF0_9METZ</name>
<dbReference type="InterPro" id="IPR000387">
    <property type="entry name" value="Tyr_Pase_dom"/>
</dbReference>
<feature type="transmembrane region" description="Helical" evidence="1">
    <location>
        <begin position="287"/>
        <end position="316"/>
    </location>
</feature>
<dbReference type="InterPro" id="IPR016186">
    <property type="entry name" value="C-type_lectin-like/link_sf"/>
</dbReference>
<dbReference type="PROSITE" id="PS50835">
    <property type="entry name" value="IG_LIKE"/>
    <property type="match status" value="1"/>
</dbReference>
<keyword evidence="2" id="KW-0732">Signal</keyword>
<protein>
    <submittedName>
        <fullName evidence="7">Receptor-type tyrosine-protein phosphatase alpha</fullName>
    </submittedName>
</protein>
<dbReference type="SMART" id="SM00404">
    <property type="entry name" value="PTPc_motif"/>
    <property type="match status" value="1"/>
</dbReference>
<dbReference type="GO" id="GO:0004725">
    <property type="term" value="F:protein tyrosine phosphatase activity"/>
    <property type="evidence" value="ECO:0007669"/>
    <property type="project" value="InterPro"/>
</dbReference>
<dbReference type="PANTHER" id="PTHR19134:SF449">
    <property type="entry name" value="TYROSINE-PROTEIN PHOSPHATASE 1"/>
    <property type="match status" value="1"/>
</dbReference>
<comment type="caution">
    <text evidence="7">The sequence shown here is derived from an EMBL/GenBank/DDBJ whole genome shotgun (WGS) entry which is preliminary data.</text>
</comment>
<feature type="signal peptide" evidence="2">
    <location>
        <begin position="1"/>
        <end position="22"/>
    </location>
</feature>
<evidence type="ECO:0000256" key="1">
    <source>
        <dbReference type="SAM" id="Phobius"/>
    </source>
</evidence>
<dbReference type="Pfam" id="PF00059">
    <property type="entry name" value="Lectin_C"/>
    <property type="match status" value="1"/>
</dbReference>
<evidence type="ECO:0000313" key="8">
    <source>
        <dbReference type="Proteomes" id="UP001165289"/>
    </source>
</evidence>
<dbReference type="SMART" id="SM00194">
    <property type="entry name" value="PTPc"/>
    <property type="match status" value="1"/>
</dbReference>
<dbReference type="Pfam" id="PF00102">
    <property type="entry name" value="Y_phosphatase"/>
    <property type="match status" value="1"/>
</dbReference>
<sequence length="685" mass="77676">MLFCHGINLIVVLGIFCDVISSQSLDFGTDCDVFYNKSCFIYISELDLPWENSRQNCITRGGHLTSINSENENEMLQNLVANYPENSLGTSVWIGLNYSSYNESSNWEDGNPLTYTKMLIINAKEGCIAINGHGTWVSTSCSSDIDRHRICRKPGSAFAIRENGQYQTITNDTTTTISSILPTILACRTDTYPQSNRKASWEYKATGSNVWNSMNADTRENGISELTVTAYGSYRCHVKSGGAEQIYTTVLIPTTTGTPSISTKEFTSTSNDATPYLFLNSKRSQALFGGLITLILILVLLCSIATIISIFIVILCKRRNRAVHFKRINEEENRIKYEKESQMRTDTEIEQPSNKAEYLNISDVMNQMTDADYTPSDDYVAMAEVEHTAKELINESPYQNLQVITQENLSKSATFGQMSETEIRKQFKILNSECSRLRHHQATHIANEPNNKPKNSIENIVPYDYNRVVLMTENNYINASYICNNEFIITIHPMQNTLPDFLQMLYQTEASLVVMLTTKKELSEIEWNISNGVTYWGQQGSVREYEQFVVKTSAVTKSENAIIHTLILHNANENRENTFKQITSIGWEDQSDIKSIVNLVETILAHKNEQPGPPIVIHCSDGIRKSAVLATVLKVIEEIEGNANVDVNEVVKRMRMERKYCVPSLIHYSYCYSILQEYYKTKYSD</sequence>
<dbReference type="EMBL" id="JAKMXF010000345">
    <property type="protein sequence ID" value="KAI6647142.1"/>
    <property type="molecule type" value="Genomic_DNA"/>
</dbReference>
<dbReference type="Proteomes" id="UP001165289">
    <property type="component" value="Unassembled WGS sequence"/>
</dbReference>
<dbReference type="SMART" id="SM00034">
    <property type="entry name" value="CLECT"/>
    <property type="match status" value="1"/>
</dbReference>
<keyword evidence="1" id="KW-1133">Transmembrane helix</keyword>
<keyword evidence="7" id="KW-0675">Receptor</keyword>
<dbReference type="Gene3D" id="3.90.190.10">
    <property type="entry name" value="Protein tyrosine phosphatase superfamily"/>
    <property type="match status" value="1"/>
</dbReference>
<dbReference type="PROSITE" id="PS50041">
    <property type="entry name" value="C_TYPE_LECTIN_2"/>
    <property type="match status" value="1"/>
</dbReference>
<dbReference type="Gene3D" id="3.10.100.10">
    <property type="entry name" value="Mannose-Binding Protein A, subunit A"/>
    <property type="match status" value="1"/>
</dbReference>
<evidence type="ECO:0000259" key="5">
    <source>
        <dbReference type="PROSITE" id="PS50056"/>
    </source>
</evidence>
<keyword evidence="8" id="KW-1185">Reference proteome</keyword>
<evidence type="ECO:0000259" key="6">
    <source>
        <dbReference type="PROSITE" id="PS50835"/>
    </source>
</evidence>
<dbReference type="CDD" id="cd00047">
    <property type="entry name" value="PTPc"/>
    <property type="match status" value="1"/>
</dbReference>
<organism evidence="7 8">
    <name type="scientific">Oopsacas minuta</name>
    <dbReference type="NCBI Taxonomy" id="111878"/>
    <lineage>
        <taxon>Eukaryota</taxon>
        <taxon>Metazoa</taxon>
        <taxon>Porifera</taxon>
        <taxon>Hexactinellida</taxon>
        <taxon>Hexasterophora</taxon>
        <taxon>Lyssacinosida</taxon>
        <taxon>Leucopsacidae</taxon>
        <taxon>Oopsacas</taxon>
    </lineage>
</organism>
<dbReference type="InterPro" id="IPR003595">
    <property type="entry name" value="Tyr_Pase_cat"/>
</dbReference>
<proteinExistence type="predicted"/>
<evidence type="ECO:0000313" key="7">
    <source>
        <dbReference type="EMBL" id="KAI6647142.1"/>
    </source>
</evidence>
<dbReference type="InterPro" id="IPR029021">
    <property type="entry name" value="Prot-tyrosine_phosphatase-like"/>
</dbReference>